<sequence length="324" mass="37782">MQPLNQQPKQNHFKKIITQVLMMLLTIILLAIVIFGIIAVVWVSIILYNNFDFWEASSIVFIILGLTPCFIIVMLWSTKMSLVINKSWLSKIHCTKLIKTIKSTKWKWAIWLTLVVSLLFALIGGVGTVVFGNHNLIHHIAVQNLKNEELLTADLKSKALDTIDINEISIDEINKQKSLLNLEEVKNYEQILEQQKNFLMNGTKKFMFQRTFGLTDQKNIPFDEILKANRQALEQQIEIENYAIENELDHQFYQTNLIKLPAIDKYQAGTLIRKHNFKTNLQSNYDLVLTQQENKKYLLSIKIWAHDWTQKLVAFGRETYILYI</sequence>
<feature type="transmembrane region" description="Helical" evidence="1">
    <location>
        <begin position="53"/>
        <end position="76"/>
    </location>
</feature>
<evidence type="ECO:0000313" key="2">
    <source>
        <dbReference type="EMBL" id="PPE04149.1"/>
    </source>
</evidence>
<dbReference type="Proteomes" id="UP000237865">
    <property type="component" value="Unassembled WGS sequence"/>
</dbReference>
<evidence type="ECO:0000256" key="1">
    <source>
        <dbReference type="SAM" id="Phobius"/>
    </source>
</evidence>
<dbReference type="EMBL" id="PHNE01000006">
    <property type="protein sequence ID" value="PPE04149.1"/>
    <property type="molecule type" value="Genomic_DNA"/>
</dbReference>
<keyword evidence="1" id="KW-0812">Transmembrane</keyword>
<proteinExistence type="predicted"/>
<organism evidence="2 3">
    <name type="scientific">Williamsoniiplasma lucivorax</name>
    <dbReference type="NCBI Taxonomy" id="209274"/>
    <lineage>
        <taxon>Bacteria</taxon>
        <taxon>Bacillati</taxon>
        <taxon>Mycoplasmatota</taxon>
        <taxon>Mollicutes</taxon>
        <taxon>Entomoplasmatales</taxon>
        <taxon>Williamsoniiplasma</taxon>
    </lineage>
</organism>
<protein>
    <submittedName>
        <fullName evidence="2">Uncharacterized protein</fullName>
    </submittedName>
</protein>
<keyword evidence="3" id="KW-1185">Reference proteome</keyword>
<gene>
    <name evidence="2" type="ORF">ELUCI_v1c09290</name>
</gene>
<keyword evidence="1" id="KW-1133">Transmembrane helix</keyword>
<feature type="transmembrane region" description="Helical" evidence="1">
    <location>
        <begin position="108"/>
        <end position="131"/>
    </location>
</feature>
<reference evidence="2 3" key="1">
    <citation type="submission" date="2017-11" db="EMBL/GenBank/DDBJ databases">
        <title>Genome sequence of Entomoplasma lucivorax PIPN-2 (ATCC 49196).</title>
        <authorList>
            <person name="Lo W.-S."/>
            <person name="Gasparich G.E."/>
            <person name="Kuo C.-H."/>
        </authorList>
    </citation>
    <scope>NUCLEOTIDE SEQUENCE [LARGE SCALE GENOMIC DNA]</scope>
    <source>
        <strain evidence="2 3">PIPN-2</strain>
    </source>
</reference>
<accession>A0A2S5R9Z2</accession>
<dbReference type="AlphaFoldDB" id="A0A2S5R9Z2"/>
<feature type="transmembrane region" description="Helical" evidence="1">
    <location>
        <begin position="21"/>
        <end position="47"/>
    </location>
</feature>
<dbReference type="RefSeq" id="WP_028126878.1">
    <property type="nucleotide sequence ID" value="NZ_PHNE01000006.1"/>
</dbReference>
<name>A0A2S5R9Z2_9MOLU</name>
<keyword evidence="1" id="KW-0472">Membrane</keyword>
<evidence type="ECO:0000313" key="3">
    <source>
        <dbReference type="Proteomes" id="UP000237865"/>
    </source>
</evidence>
<comment type="caution">
    <text evidence="2">The sequence shown here is derived from an EMBL/GenBank/DDBJ whole genome shotgun (WGS) entry which is preliminary data.</text>
</comment>